<name>A0A0I9UW82_BACFG</name>
<reference evidence="1" key="2">
    <citation type="submission" date="2014-07" db="EMBL/GenBank/DDBJ databases">
        <title>Genetics and epidemiology of antimicrobial resistance in B. fragilis group.</title>
        <authorList>
            <person name="Sydenham T.V."/>
            <person name="Hasman H."/>
            <person name="Kemp M."/>
            <person name="Justesen U.S."/>
        </authorList>
    </citation>
    <scope>NUCLEOTIDE SEQUENCE [LARGE SCALE GENOMIC DNA]</scope>
    <source>
        <strain evidence="1">DCMOUH0018B</strain>
    </source>
</reference>
<proteinExistence type="predicted"/>
<protein>
    <submittedName>
        <fullName evidence="1">Uncharacterized protein</fullName>
    </submittedName>
</protein>
<dbReference type="AlphaFoldDB" id="A0A0I9UW82"/>
<dbReference type="PATRIC" id="fig|817.53.peg.73"/>
<reference evidence="1" key="1">
    <citation type="book" date="2014" name="THE 24TH EUROPEAN CONGRESS OF CLINICAL MICROBIOLOGY AND INFECTIOUS DISEASES" publisher="ECCMID 2014" city="Barcelona, Spain">
        <title>Identification of resistance genes in three multidrug-resistant Bacteroides fragilis isolates by whole genome sequencing.</title>
        <editorList>
            <person name="Unknown"/>
            <person name="A."/>
        </editorList>
        <authorList>
            <person name="Sydenham T.V."/>
            <person name="Hasman H."/>
            <person name="Wang M."/>
            <person name="Soki J."/>
            <person name="Nagy E."/>
            <person name="Justesen U.S."/>
        </authorList>
    </citation>
    <scope>NUCLEOTIDE SEQUENCE</scope>
    <source>
        <strain evidence="1">DCMOUH0018B</strain>
    </source>
</reference>
<sequence>MNHPNDQLFTTHYRFNKMEKEGVIYWLKPEEGGLKNLPTYELCYAVTVLPQVEPSAWSIKMFILEPDKYVSDCLVAFLVDHAPHEVLNTIESVDVYAGNKKVATIILKTDNKQQTD</sequence>
<comment type="caution">
    <text evidence="1">The sequence shown here is derived from an EMBL/GenBank/DDBJ whole genome shotgun (WGS) entry which is preliminary data.</text>
</comment>
<evidence type="ECO:0000313" key="1">
    <source>
        <dbReference type="EMBL" id="KFX76589.1"/>
    </source>
</evidence>
<gene>
    <name evidence="1" type="ORF">EE52_0200370</name>
</gene>
<organism evidence="1">
    <name type="scientific">Bacteroides fragilis</name>
    <dbReference type="NCBI Taxonomy" id="817"/>
    <lineage>
        <taxon>Bacteria</taxon>
        <taxon>Pseudomonadati</taxon>
        <taxon>Bacteroidota</taxon>
        <taxon>Bacteroidia</taxon>
        <taxon>Bacteroidales</taxon>
        <taxon>Bacteroidaceae</taxon>
        <taxon>Bacteroides</taxon>
    </lineage>
</organism>
<accession>A0A0I9UW82</accession>
<dbReference type="EMBL" id="JMZZ02000027">
    <property type="protein sequence ID" value="KFX76589.1"/>
    <property type="molecule type" value="Genomic_DNA"/>
</dbReference>